<evidence type="ECO:0000256" key="1">
    <source>
        <dbReference type="SAM" id="MobiDB-lite"/>
    </source>
</evidence>
<dbReference type="Proteomes" id="UP001500928">
    <property type="component" value="Unassembled WGS sequence"/>
</dbReference>
<proteinExistence type="predicted"/>
<name>A0ABP9A324_9PSEU</name>
<feature type="compositionally biased region" description="Basic and acidic residues" evidence="1">
    <location>
        <begin position="211"/>
        <end position="220"/>
    </location>
</feature>
<feature type="transmembrane region" description="Helical" evidence="2">
    <location>
        <begin position="125"/>
        <end position="143"/>
    </location>
</feature>
<dbReference type="SUPFAM" id="SSF48317">
    <property type="entry name" value="Acid phosphatase/Vanadium-dependent haloperoxidase"/>
    <property type="match status" value="1"/>
</dbReference>
<dbReference type="InterPro" id="IPR000326">
    <property type="entry name" value="PAP2/HPO"/>
</dbReference>
<keyword evidence="2" id="KW-0472">Membrane</keyword>
<dbReference type="Gene3D" id="1.20.144.10">
    <property type="entry name" value="Phosphatidic acid phosphatase type 2/haloperoxidase"/>
    <property type="match status" value="1"/>
</dbReference>
<comment type="caution">
    <text evidence="4">The sequence shown here is derived from an EMBL/GenBank/DDBJ whole genome shotgun (WGS) entry which is preliminary data.</text>
</comment>
<dbReference type="SMART" id="SM00014">
    <property type="entry name" value="acidPPc"/>
    <property type="match status" value="1"/>
</dbReference>
<dbReference type="EMBL" id="BAABHO010000001">
    <property type="protein sequence ID" value="GAA4772047.1"/>
    <property type="molecule type" value="Genomic_DNA"/>
</dbReference>
<evidence type="ECO:0000313" key="5">
    <source>
        <dbReference type="Proteomes" id="UP001500928"/>
    </source>
</evidence>
<feature type="transmembrane region" description="Helical" evidence="2">
    <location>
        <begin position="150"/>
        <end position="169"/>
    </location>
</feature>
<organism evidence="4 5">
    <name type="scientific">Actinomycetospora chlora</name>
    <dbReference type="NCBI Taxonomy" id="663608"/>
    <lineage>
        <taxon>Bacteria</taxon>
        <taxon>Bacillati</taxon>
        <taxon>Actinomycetota</taxon>
        <taxon>Actinomycetes</taxon>
        <taxon>Pseudonocardiales</taxon>
        <taxon>Pseudonocardiaceae</taxon>
        <taxon>Actinomycetospora</taxon>
    </lineage>
</organism>
<feature type="domain" description="Phosphatidic acid phosphatase type 2/haloperoxidase" evidence="3">
    <location>
        <begin position="61"/>
        <end position="193"/>
    </location>
</feature>
<feature type="transmembrane region" description="Helical" evidence="2">
    <location>
        <begin position="87"/>
        <end position="105"/>
    </location>
</feature>
<keyword evidence="5" id="KW-1185">Reference proteome</keyword>
<sequence>MVSAVRGRVAALAALAAAVTGVLAWRYAGEAAAGRTDSRITEVLDDQPDLAHGVARELATLGGPLPVAVALLLLAPLAAYLRGVRGLALVLAGPPTAMVTTSLVLKPLVGRTNGGELAFPSGHTTSVASIAVTCAVLVLGLAAVPRALKLLAVAGLAALVLGVGVSLVVRGMHYPTDTLGAVGVALAVVPAVAMVIDAFADVVGDPGPDPRALDPREHPTEVLPRARPT</sequence>
<dbReference type="InterPro" id="IPR036938">
    <property type="entry name" value="PAP2/HPO_sf"/>
</dbReference>
<keyword evidence="2" id="KW-1133">Transmembrane helix</keyword>
<protein>
    <recommendedName>
        <fullName evidence="3">Phosphatidic acid phosphatase type 2/haloperoxidase domain-containing protein</fullName>
    </recommendedName>
</protein>
<feature type="transmembrane region" description="Helical" evidence="2">
    <location>
        <begin position="58"/>
        <end position="80"/>
    </location>
</feature>
<dbReference type="Pfam" id="PF01569">
    <property type="entry name" value="PAP2"/>
    <property type="match status" value="1"/>
</dbReference>
<reference evidence="5" key="1">
    <citation type="journal article" date="2019" name="Int. J. Syst. Evol. Microbiol.">
        <title>The Global Catalogue of Microorganisms (GCM) 10K type strain sequencing project: providing services to taxonomists for standard genome sequencing and annotation.</title>
        <authorList>
            <consortium name="The Broad Institute Genomics Platform"/>
            <consortium name="The Broad Institute Genome Sequencing Center for Infectious Disease"/>
            <person name="Wu L."/>
            <person name="Ma J."/>
        </authorList>
    </citation>
    <scope>NUCLEOTIDE SEQUENCE [LARGE SCALE GENOMIC DNA]</scope>
    <source>
        <strain evidence="5">JCM 17979</strain>
    </source>
</reference>
<feature type="transmembrane region" description="Helical" evidence="2">
    <location>
        <begin position="181"/>
        <end position="203"/>
    </location>
</feature>
<evidence type="ECO:0000256" key="2">
    <source>
        <dbReference type="SAM" id="Phobius"/>
    </source>
</evidence>
<evidence type="ECO:0000313" key="4">
    <source>
        <dbReference type="EMBL" id="GAA4772047.1"/>
    </source>
</evidence>
<accession>A0ABP9A324</accession>
<keyword evidence="2" id="KW-0812">Transmembrane</keyword>
<feature type="region of interest" description="Disordered" evidence="1">
    <location>
        <begin position="207"/>
        <end position="229"/>
    </location>
</feature>
<gene>
    <name evidence="4" type="ORF">GCM10023200_00450</name>
</gene>
<evidence type="ECO:0000259" key="3">
    <source>
        <dbReference type="SMART" id="SM00014"/>
    </source>
</evidence>